<comment type="caution">
    <text evidence="6">The sequence shown here is derived from an EMBL/GenBank/DDBJ whole genome shotgun (WGS) entry which is preliminary data.</text>
</comment>
<evidence type="ECO:0000256" key="1">
    <source>
        <dbReference type="ARBA" id="ARBA00022692"/>
    </source>
</evidence>
<accession>A0A2U1CYB9</accession>
<name>A0A2U1CYB9_9GAMM</name>
<keyword evidence="1 4" id="KW-0812">Transmembrane</keyword>
<dbReference type="PROSITE" id="PS50850">
    <property type="entry name" value="MFS"/>
    <property type="match status" value="1"/>
</dbReference>
<proteinExistence type="predicted"/>
<reference evidence="6 7" key="1">
    <citation type="submission" date="2018-04" db="EMBL/GenBank/DDBJ databases">
        <title>Genomic Encyclopedia of Type Strains, Phase IV (KMG-IV): sequencing the most valuable type-strain genomes for metagenomic binning, comparative biology and taxonomic classification.</title>
        <authorList>
            <person name="Goeker M."/>
        </authorList>
    </citation>
    <scope>NUCLEOTIDE SEQUENCE [LARGE SCALE GENOMIC DNA]</scope>
    <source>
        <strain evidence="6 7">DSM 28688</strain>
    </source>
</reference>
<feature type="transmembrane region" description="Helical" evidence="4">
    <location>
        <begin position="145"/>
        <end position="165"/>
    </location>
</feature>
<dbReference type="PANTHER" id="PTHR23523:SF2">
    <property type="entry name" value="2-NITROIMIDAZOLE TRANSPORTER"/>
    <property type="match status" value="1"/>
</dbReference>
<feature type="transmembrane region" description="Helical" evidence="4">
    <location>
        <begin position="339"/>
        <end position="362"/>
    </location>
</feature>
<feature type="transmembrane region" description="Helical" evidence="4">
    <location>
        <begin position="83"/>
        <end position="102"/>
    </location>
</feature>
<sequence>MTSKASPSTPTARSGLALLALLWLAGLYLRVPVLVAPALAPFVAEDLGLSQALTGALTTLPVFMLAVGAMPGSLAISRIGPRATLAIALVVTALGSALRGLAPEAMTLMAASTLMGLGIAAMQPALPALLRVWLTPDRLALGTAVYMNGMLMGEFIGAGVTLPVMMPLMDDSWRWTLIGWSVPAFLVAAALFLPRERVSGGTAEADPWLPDWKNPLTWRLGVLLGASGGLFFGTNAYMGNVLEQRGSLDALDSALFWLNLAQVASSLIMLKMARQWVGRPRVIFLMLMIAIVTLALFLLTEGLTSIVFVFMMSFTAGIMLILLVALPPQVARAGETGRLAAGNFTIGYTLSFGVPMLGGLVADLTGQANHAVLAMLIYGLLVMPIAWTLQLPSRNH</sequence>
<evidence type="ECO:0000256" key="3">
    <source>
        <dbReference type="ARBA" id="ARBA00023136"/>
    </source>
</evidence>
<dbReference type="InterPro" id="IPR052524">
    <property type="entry name" value="MFS_Cyanate_Porter"/>
</dbReference>
<dbReference type="InterPro" id="IPR036259">
    <property type="entry name" value="MFS_trans_sf"/>
</dbReference>
<dbReference type="InterPro" id="IPR020846">
    <property type="entry name" value="MFS_dom"/>
</dbReference>
<dbReference type="InterPro" id="IPR011701">
    <property type="entry name" value="MFS"/>
</dbReference>
<evidence type="ECO:0000313" key="6">
    <source>
        <dbReference type="EMBL" id="PVY77417.1"/>
    </source>
</evidence>
<feature type="transmembrane region" description="Helical" evidence="4">
    <location>
        <begin position="53"/>
        <end position="76"/>
    </location>
</feature>
<dbReference type="Gene3D" id="1.20.1250.20">
    <property type="entry name" value="MFS general substrate transporter like domains"/>
    <property type="match status" value="1"/>
</dbReference>
<feature type="transmembrane region" description="Helical" evidence="4">
    <location>
        <begin position="254"/>
        <end position="270"/>
    </location>
</feature>
<dbReference type="PANTHER" id="PTHR23523">
    <property type="match status" value="1"/>
</dbReference>
<feature type="transmembrane region" description="Helical" evidence="4">
    <location>
        <begin position="306"/>
        <end position="327"/>
    </location>
</feature>
<feature type="domain" description="Major facilitator superfamily (MFS) profile" evidence="5">
    <location>
        <begin position="18"/>
        <end position="396"/>
    </location>
</feature>
<evidence type="ECO:0000256" key="2">
    <source>
        <dbReference type="ARBA" id="ARBA00022989"/>
    </source>
</evidence>
<dbReference type="SUPFAM" id="SSF103473">
    <property type="entry name" value="MFS general substrate transporter"/>
    <property type="match status" value="1"/>
</dbReference>
<evidence type="ECO:0000256" key="4">
    <source>
        <dbReference type="SAM" id="Phobius"/>
    </source>
</evidence>
<feature type="transmembrane region" description="Helical" evidence="4">
    <location>
        <begin position="216"/>
        <end position="234"/>
    </location>
</feature>
<gene>
    <name evidence="6" type="ORF">C8D92_103102</name>
</gene>
<dbReference type="AlphaFoldDB" id="A0A2U1CYB9"/>
<feature type="transmembrane region" description="Helical" evidence="4">
    <location>
        <begin position="177"/>
        <end position="195"/>
    </location>
</feature>
<dbReference type="GO" id="GO:0022857">
    <property type="term" value="F:transmembrane transporter activity"/>
    <property type="evidence" value="ECO:0007669"/>
    <property type="project" value="InterPro"/>
</dbReference>
<dbReference type="Proteomes" id="UP000245887">
    <property type="component" value="Unassembled WGS sequence"/>
</dbReference>
<evidence type="ECO:0000313" key="7">
    <source>
        <dbReference type="Proteomes" id="UP000245887"/>
    </source>
</evidence>
<keyword evidence="3 4" id="KW-0472">Membrane</keyword>
<dbReference type="EMBL" id="QEKQ01000003">
    <property type="protein sequence ID" value="PVY77417.1"/>
    <property type="molecule type" value="Genomic_DNA"/>
</dbReference>
<dbReference type="Pfam" id="PF07690">
    <property type="entry name" value="MFS_1"/>
    <property type="match status" value="1"/>
</dbReference>
<dbReference type="RefSeq" id="WP_116918686.1">
    <property type="nucleotide sequence ID" value="NZ_QEKQ01000003.1"/>
</dbReference>
<evidence type="ECO:0000259" key="5">
    <source>
        <dbReference type="PROSITE" id="PS50850"/>
    </source>
</evidence>
<protein>
    <submittedName>
        <fullName evidence="6">CP family cyanate transporter-like MFS transporter</fullName>
    </submittedName>
</protein>
<feature type="transmembrane region" description="Helical" evidence="4">
    <location>
        <begin position="108"/>
        <end position="133"/>
    </location>
</feature>
<keyword evidence="2 4" id="KW-1133">Transmembrane helix</keyword>
<dbReference type="OrthoDB" id="148947at2"/>
<feature type="transmembrane region" description="Helical" evidence="4">
    <location>
        <begin position="368"/>
        <end position="389"/>
    </location>
</feature>
<organism evidence="6 7">
    <name type="scientific">Tamilnaduibacter salinus</name>
    <dbReference type="NCBI Taxonomy" id="1484056"/>
    <lineage>
        <taxon>Bacteria</taxon>
        <taxon>Pseudomonadati</taxon>
        <taxon>Pseudomonadota</taxon>
        <taxon>Gammaproteobacteria</taxon>
        <taxon>Pseudomonadales</taxon>
        <taxon>Marinobacteraceae</taxon>
        <taxon>Tamilnaduibacter</taxon>
    </lineage>
</organism>
<feature type="transmembrane region" description="Helical" evidence="4">
    <location>
        <begin position="282"/>
        <end position="300"/>
    </location>
</feature>